<feature type="binding site" evidence="8">
    <location>
        <position position="171"/>
    </location>
    <ligand>
        <name>ATP</name>
        <dbReference type="ChEBI" id="CHEBI:30616"/>
    </ligand>
</feature>
<keyword evidence="6 8" id="KW-0067">ATP-binding</keyword>
<comment type="catalytic activity">
    <reaction evidence="8">
        <text>L-threonyl-[protein] + ATP = 3-O-(5'-adenylyl)-L-threonyl-[protein] + diphosphate</text>
        <dbReference type="Rhea" id="RHEA:54292"/>
        <dbReference type="Rhea" id="RHEA-COMP:11060"/>
        <dbReference type="Rhea" id="RHEA-COMP:13847"/>
        <dbReference type="ChEBI" id="CHEBI:30013"/>
        <dbReference type="ChEBI" id="CHEBI:30616"/>
        <dbReference type="ChEBI" id="CHEBI:33019"/>
        <dbReference type="ChEBI" id="CHEBI:138113"/>
        <dbReference type="EC" id="2.7.7.108"/>
    </reaction>
</comment>
<dbReference type="HAMAP" id="MF_00692">
    <property type="entry name" value="SelO"/>
    <property type="match status" value="1"/>
</dbReference>
<keyword evidence="4 8" id="KW-0479">Metal-binding</keyword>
<comment type="catalytic activity">
    <reaction evidence="8">
        <text>L-histidyl-[protein] + UTP = N(tele)-(5'-uridylyl)-L-histidyl-[protein] + diphosphate</text>
        <dbReference type="Rhea" id="RHEA:83891"/>
        <dbReference type="Rhea" id="RHEA-COMP:9745"/>
        <dbReference type="Rhea" id="RHEA-COMP:20239"/>
        <dbReference type="ChEBI" id="CHEBI:29979"/>
        <dbReference type="ChEBI" id="CHEBI:33019"/>
        <dbReference type="ChEBI" id="CHEBI:46398"/>
        <dbReference type="ChEBI" id="CHEBI:233474"/>
    </reaction>
</comment>
<comment type="catalytic activity">
    <reaction evidence="8">
        <text>L-tyrosyl-[protein] + UTP = O-(5'-uridylyl)-L-tyrosyl-[protein] + diphosphate</text>
        <dbReference type="Rhea" id="RHEA:83887"/>
        <dbReference type="Rhea" id="RHEA-COMP:10136"/>
        <dbReference type="Rhea" id="RHEA-COMP:20238"/>
        <dbReference type="ChEBI" id="CHEBI:33019"/>
        <dbReference type="ChEBI" id="CHEBI:46398"/>
        <dbReference type="ChEBI" id="CHEBI:46858"/>
        <dbReference type="ChEBI" id="CHEBI:90602"/>
    </reaction>
</comment>
<dbReference type="GO" id="GO:0070733">
    <property type="term" value="F:AMPylase activity"/>
    <property type="evidence" value="ECO:0007669"/>
    <property type="project" value="UniProtKB-EC"/>
</dbReference>
<gene>
    <name evidence="8" type="primary">ydiU</name>
    <name evidence="8" type="synonym">selO</name>
    <name evidence="9" type="ORF">GCU85_02960</name>
</gene>
<dbReference type="Pfam" id="PF02696">
    <property type="entry name" value="SelO"/>
    <property type="match status" value="1"/>
</dbReference>
<proteinExistence type="inferred from homology"/>
<dbReference type="EMBL" id="WHNW01000002">
    <property type="protein sequence ID" value="MPV85698.1"/>
    <property type="molecule type" value="Genomic_DNA"/>
</dbReference>
<keyword evidence="7 8" id="KW-0460">Magnesium</keyword>
<evidence type="ECO:0000256" key="2">
    <source>
        <dbReference type="ARBA" id="ARBA00022679"/>
    </source>
</evidence>
<name>A0A6N7EYY8_9GAMM</name>
<dbReference type="FunCoup" id="A0A6N7EYY8">
    <property type="interactions" value="381"/>
</dbReference>
<dbReference type="RefSeq" id="WP_152809182.1">
    <property type="nucleotide sequence ID" value="NZ_WHNW01000002.1"/>
</dbReference>
<dbReference type="NCBIfam" id="NF000658">
    <property type="entry name" value="PRK00029.1"/>
    <property type="match status" value="1"/>
</dbReference>
<feature type="binding site" evidence="8">
    <location>
        <position position="87"/>
    </location>
    <ligand>
        <name>ATP</name>
        <dbReference type="ChEBI" id="CHEBI:30616"/>
    </ligand>
</feature>
<feature type="binding site" evidence="8">
    <location>
        <position position="257"/>
    </location>
    <ligand>
        <name>ATP</name>
        <dbReference type="ChEBI" id="CHEBI:30616"/>
    </ligand>
</feature>
<evidence type="ECO:0000256" key="1">
    <source>
        <dbReference type="ARBA" id="ARBA00009747"/>
    </source>
</evidence>
<comment type="function">
    <text evidence="8">Nucleotidyltransferase involved in the post-translational modification of proteins. It can catalyze the addition of adenosine monophosphate (AMP) or uridine monophosphate (UMP) to a protein, resulting in modifications known as AMPylation and UMPylation.</text>
</comment>
<dbReference type="EC" id="2.7.7.108" evidence="8"/>
<feature type="binding site" evidence="8">
    <location>
        <position position="248"/>
    </location>
    <ligand>
        <name>Mg(2+)</name>
        <dbReference type="ChEBI" id="CHEBI:18420"/>
    </ligand>
</feature>
<dbReference type="PANTHER" id="PTHR32057">
    <property type="entry name" value="PROTEIN ADENYLYLTRANSFERASE SELO, MITOCHONDRIAL"/>
    <property type="match status" value="1"/>
</dbReference>
<keyword evidence="2 8" id="KW-0808">Transferase</keyword>
<keyword evidence="8" id="KW-0464">Manganese</keyword>
<feature type="binding site" evidence="8">
    <location>
        <position position="88"/>
    </location>
    <ligand>
        <name>ATP</name>
        <dbReference type="ChEBI" id="CHEBI:30616"/>
    </ligand>
</feature>
<evidence type="ECO:0000313" key="10">
    <source>
        <dbReference type="Proteomes" id="UP000471298"/>
    </source>
</evidence>
<feature type="binding site" evidence="8">
    <location>
        <position position="85"/>
    </location>
    <ligand>
        <name>ATP</name>
        <dbReference type="ChEBI" id="CHEBI:30616"/>
    </ligand>
</feature>
<dbReference type="InParanoid" id="A0A6N7EYY8"/>
<evidence type="ECO:0000256" key="5">
    <source>
        <dbReference type="ARBA" id="ARBA00022741"/>
    </source>
</evidence>
<organism evidence="9 10">
    <name type="scientific">Ostreibacterium oceani</name>
    <dbReference type="NCBI Taxonomy" id="2654998"/>
    <lineage>
        <taxon>Bacteria</taxon>
        <taxon>Pseudomonadati</taxon>
        <taxon>Pseudomonadota</taxon>
        <taxon>Gammaproteobacteria</taxon>
        <taxon>Cardiobacteriales</taxon>
        <taxon>Ostreibacteriaceae</taxon>
        <taxon>Ostreibacterium</taxon>
    </lineage>
</organism>
<protein>
    <recommendedName>
        <fullName evidence="8">Protein nucleotidyltransferase YdiU</fullName>
        <ecNumber evidence="8">2.7.7.-</ecNumber>
    </recommendedName>
    <alternativeName>
        <fullName evidence="8">Protein adenylyltransferase YdiU</fullName>
        <ecNumber evidence="8">2.7.7.108</ecNumber>
    </alternativeName>
    <alternativeName>
        <fullName evidence="8">Protein uridylyltransferase YdiU</fullName>
        <ecNumber evidence="8">2.7.7.-</ecNumber>
    </alternativeName>
</protein>
<dbReference type="EC" id="2.7.7.-" evidence="8"/>
<comment type="catalytic activity">
    <reaction evidence="8">
        <text>L-seryl-[protein] + ATP = 3-O-(5'-adenylyl)-L-seryl-[protein] + diphosphate</text>
        <dbReference type="Rhea" id="RHEA:58120"/>
        <dbReference type="Rhea" id="RHEA-COMP:9863"/>
        <dbReference type="Rhea" id="RHEA-COMP:15073"/>
        <dbReference type="ChEBI" id="CHEBI:29999"/>
        <dbReference type="ChEBI" id="CHEBI:30616"/>
        <dbReference type="ChEBI" id="CHEBI:33019"/>
        <dbReference type="ChEBI" id="CHEBI:142516"/>
        <dbReference type="EC" id="2.7.7.108"/>
    </reaction>
</comment>
<evidence type="ECO:0000256" key="6">
    <source>
        <dbReference type="ARBA" id="ARBA00022840"/>
    </source>
</evidence>
<evidence type="ECO:0000256" key="7">
    <source>
        <dbReference type="ARBA" id="ARBA00022842"/>
    </source>
</evidence>
<comment type="catalytic activity">
    <reaction evidence="8">
        <text>L-seryl-[protein] + UTP = O-(5'-uridylyl)-L-seryl-[protein] + diphosphate</text>
        <dbReference type="Rhea" id="RHEA:64604"/>
        <dbReference type="Rhea" id="RHEA-COMP:9863"/>
        <dbReference type="Rhea" id="RHEA-COMP:16635"/>
        <dbReference type="ChEBI" id="CHEBI:29999"/>
        <dbReference type="ChEBI" id="CHEBI:33019"/>
        <dbReference type="ChEBI" id="CHEBI:46398"/>
        <dbReference type="ChEBI" id="CHEBI:156051"/>
    </reaction>
</comment>
<feature type="active site" description="Proton acceptor" evidence="8">
    <location>
        <position position="247"/>
    </location>
</feature>
<dbReference type="AlphaFoldDB" id="A0A6N7EYY8"/>
<comment type="cofactor">
    <cofactor evidence="8">
        <name>Mg(2+)</name>
        <dbReference type="ChEBI" id="CHEBI:18420"/>
    </cofactor>
    <cofactor evidence="8">
        <name>Mn(2+)</name>
        <dbReference type="ChEBI" id="CHEBI:29035"/>
    </cofactor>
</comment>
<feature type="binding site" evidence="8">
    <location>
        <position position="120"/>
    </location>
    <ligand>
        <name>ATP</name>
        <dbReference type="ChEBI" id="CHEBI:30616"/>
    </ligand>
</feature>
<dbReference type="GO" id="GO:0005524">
    <property type="term" value="F:ATP binding"/>
    <property type="evidence" value="ECO:0007669"/>
    <property type="project" value="UniProtKB-UniRule"/>
</dbReference>
<keyword evidence="10" id="KW-1185">Reference proteome</keyword>
<evidence type="ECO:0000313" key="9">
    <source>
        <dbReference type="EMBL" id="MPV85698.1"/>
    </source>
</evidence>
<comment type="similarity">
    <text evidence="1 8">Belongs to the SELO family.</text>
</comment>
<comment type="catalytic activity">
    <reaction evidence="8">
        <text>L-tyrosyl-[protein] + ATP = O-(5'-adenylyl)-L-tyrosyl-[protein] + diphosphate</text>
        <dbReference type="Rhea" id="RHEA:54288"/>
        <dbReference type="Rhea" id="RHEA-COMP:10136"/>
        <dbReference type="Rhea" id="RHEA-COMP:13846"/>
        <dbReference type="ChEBI" id="CHEBI:30616"/>
        <dbReference type="ChEBI" id="CHEBI:33019"/>
        <dbReference type="ChEBI" id="CHEBI:46858"/>
        <dbReference type="ChEBI" id="CHEBI:83624"/>
        <dbReference type="EC" id="2.7.7.108"/>
    </reaction>
</comment>
<evidence type="ECO:0000256" key="4">
    <source>
        <dbReference type="ARBA" id="ARBA00022723"/>
    </source>
</evidence>
<dbReference type="PANTHER" id="PTHR32057:SF14">
    <property type="entry name" value="PROTEIN ADENYLYLTRANSFERASE SELO, MITOCHONDRIAL"/>
    <property type="match status" value="1"/>
</dbReference>
<sequence length="486" mass="54056">MRFQFEHSYQQLPDCFFSRVAPLPASQPLLVIFNHALANTLGLDWSALSDEAIATALSGVTLPENADPIAQAYAGHQFGHFTQLGDGRAHLLGEHRTPQGERLDIQLKGAGPTPYARRGDGRAALGPMLREYLISEAMHALNIPTTRSLAVTATGDPVYREDVLAGAVLTRVAQSHLRFGTFQYTASTGQPEFTQHLLNYAINRHFPDCANHDNPALAFLQAVCDKHVTLVTDWLRVGFIHGVMNTDNMTISGETIDYGPCAFMDTYHPDTVFSSIDRQGRYAFANQPTMAQWNCARLAETLLPLIDSDTDQAIKQAEACVNGFSNQFTRAWRQMMANKLGLIDSEAQDDSQNNSQDNSLIEDLLQWMQTNQADYTNTFVALTAEHLPDDSIYHTREFQQWHSAWQTRIAPHLPAAKQTMKDNNPLVIPRNHQVAHALSAAESGDMAPFMALLFVLQKPYQTTSDTKKYQSPPAASERVYQTFCGT</sequence>
<dbReference type="InterPro" id="IPR003846">
    <property type="entry name" value="SelO"/>
</dbReference>
<keyword evidence="3 8" id="KW-0548">Nucleotidyltransferase</keyword>
<comment type="caution">
    <text evidence="9">The sequence shown here is derived from an EMBL/GenBank/DDBJ whole genome shotgun (WGS) entry which is preliminary data.</text>
</comment>
<reference evidence="9 10" key="1">
    <citation type="submission" date="2019-10" db="EMBL/GenBank/DDBJ databases">
        <title>Cardiobacteriales fam. a chemoheterotrophic member of the order Cardiobacteriales, and proposal of Cardiobacteriales fam. nov.</title>
        <authorList>
            <person name="Wang C."/>
        </authorList>
    </citation>
    <scope>NUCLEOTIDE SEQUENCE [LARGE SCALE GENOMIC DNA]</scope>
    <source>
        <strain evidence="9 10">ML27</strain>
    </source>
</reference>
<evidence type="ECO:0000256" key="8">
    <source>
        <dbReference type="HAMAP-Rule" id="MF_00692"/>
    </source>
</evidence>
<dbReference type="GO" id="GO:0030145">
    <property type="term" value="F:manganese ion binding"/>
    <property type="evidence" value="ECO:0007669"/>
    <property type="project" value="UniProtKB-UniRule"/>
</dbReference>
<dbReference type="Proteomes" id="UP000471298">
    <property type="component" value="Unassembled WGS sequence"/>
</dbReference>
<feature type="binding site" evidence="8">
    <location>
        <position position="257"/>
    </location>
    <ligand>
        <name>Mg(2+)</name>
        <dbReference type="ChEBI" id="CHEBI:18420"/>
    </ligand>
</feature>
<dbReference type="GO" id="GO:0000287">
    <property type="term" value="F:magnesium ion binding"/>
    <property type="evidence" value="ECO:0007669"/>
    <property type="project" value="UniProtKB-UniRule"/>
</dbReference>
<feature type="binding site" evidence="8">
    <location>
        <position position="108"/>
    </location>
    <ligand>
        <name>ATP</name>
        <dbReference type="ChEBI" id="CHEBI:30616"/>
    </ligand>
</feature>
<evidence type="ECO:0000256" key="3">
    <source>
        <dbReference type="ARBA" id="ARBA00022695"/>
    </source>
</evidence>
<keyword evidence="5 8" id="KW-0547">Nucleotide-binding</keyword>
<feature type="binding site" evidence="8">
    <location>
        <position position="178"/>
    </location>
    <ligand>
        <name>ATP</name>
        <dbReference type="ChEBI" id="CHEBI:30616"/>
    </ligand>
</feature>
<feature type="binding site" evidence="8">
    <location>
        <position position="121"/>
    </location>
    <ligand>
        <name>ATP</name>
        <dbReference type="ChEBI" id="CHEBI:30616"/>
    </ligand>
</feature>
<accession>A0A6N7EYY8</accession>